<dbReference type="EMBL" id="JADPVI010000001">
    <property type="protein sequence ID" value="MBF8456423.1"/>
    <property type="molecule type" value="Genomic_DNA"/>
</dbReference>
<evidence type="ECO:0000256" key="2">
    <source>
        <dbReference type="SAM" id="Phobius"/>
    </source>
</evidence>
<keyword evidence="4" id="KW-1185">Reference proteome</keyword>
<dbReference type="Proteomes" id="UP000660070">
    <property type="component" value="Unassembled WGS sequence"/>
</dbReference>
<feature type="region of interest" description="Disordered" evidence="1">
    <location>
        <begin position="210"/>
        <end position="274"/>
    </location>
</feature>
<evidence type="ECO:0000313" key="4">
    <source>
        <dbReference type="Proteomes" id="UP000660070"/>
    </source>
</evidence>
<feature type="transmembrane region" description="Helical" evidence="2">
    <location>
        <begin position="23"/>
        <end position="41"/>
    </location>
</feature>
<keyword evidence="2" id="KW-0472">Membrane</keyword>
<proteinExistence type="predicted"/>
<gene>
    <name evidence="3" type="ORF">IV494_04435</name>
</gene>
<sequence length="274" mass="30750">MIENQNSEEIVSSPPAKKKSKKGWIIGVVVVIALIAIGLFLKNKSSETNADGTYPQVEALFSAPAYDKIPQDYKVYIYNYLSNSGYLDGTYFMTKIPDRAKRVFAFGDFTDDGKENSDLAVILEKNDFKSSKLVIFNDKGELLFVEDYDYDLPVINSFNTGAKIFLQENKLIPAPVSGLIIQKESSKYVVLYDKKSKKFSSYYQYTDDDNSVADEEYDEGGEYTESEGETEISTPAVEVQKPKTEVIEKKSPSVETEKSSVPEVKVEVKDETSL</sequence>
<keyword evidence="2" id="KW-0812">Transmembrane</keyword>
<feature type="compositionally biased region" description="Acidic residues" evidence="1">
    <location>
        <begin position="210"/>
        <end position="230"/>
    </location>
</feature>
<dbReference type="RefSeq" id="WP_196078945.1">
    <property type="nucleotide sequence ID" value="NZ_JADPVI010000001.1"/>
</dbReference>
<evidence type="ECO:0000256" key="1">
    <source>
        <dbReference type="SAM" id="MobiDB-lite"/>
    </source>
</evidence>
<protein>
    <submittedName>
        <fullName evidence="3">Uncharacterized protein</fullName>
    </submittedName>
</protein>
<feature type="compositionally biased region" description="Basic and acidic residues" evidence="1">
    <location>
        <begin position="240"/>
        <end position="274"/>
    </location>
</feature>
<comment type="caution">
    <text evidence="3">The sequence shown here is derived from an EMBL/GenBank/DDBJ whole genome shotgun (WGS) entry which is preliminary data.</text>
</comment>
<name>A0ABS0F9N1_9FLAO</name>
<reference evidence="3 4" key="1">
    <citation type="submission" date="2020-11" db="EMBL/GenBank/DDBJ databases">
        <title>Kaistella gelatinilytica sp. nov., a flavobacterium isolated from Antarctic Soil.</title>
        <authorList>
            <person name="Li J."/>
        </authorList>
    </citation>
    <scope>NUCLEOTIDE SEQUENCE [LARGE SCALE GENOMIC DNA]</scope>
    <source>
        <strain evidence="3 4">G5-32</strain>
    </source>
</reference>
<organism evidence="3 4">
    <name type="scientific">Kaistella gelatinilytica</name>
    <dbReference type="NCBI Taxonomy" id="2787636"/>
    <lineage>
        <taxon>Bacteria</taxon>
        <taxon>Pseudomonadati</taxon>
        <taxon>Bacteroidota</taxon>
        <taxon>Flavobacteriia</taxon>
        <taxon>Flavobacteriales</taxon>
        <taxon>Weeksellaceae</taxon>
        <taxon>Chryseobacterium group</taxon>
        <taxon>Kaistella</taxon>
    </lineage>
</organism>
<evidence type="ECO:0000313" key="3">
    <source>
        <dbReference type="EMBL" id="MBF8456423.1"/>
    </source>
</evidence>
<keyword evidence="2" id="KW-1133">Transmembrane helix</keyword>
<accession>A0ABS0F9N1</accession>